<dbReference type="PANTHER" id="PTHR13068">
    <property type="entry name" value="CGI-12 PROTEIN-RELATED"/>
    <property type="match status" value="1"/>
</dbReference>
<comment type="similarity">
    <text evidence="1">Belongs to the mTERF family.</text>
</comment>
<protein>
    <submittedName>
        <fullName evidence="4">Transcription termination factor mterf4</fullName>
    </submittedName>
</protein>
<dbReference type="GO" id="GO:0003676">
    <property type="term" value="F:nucleic acid binding"/>
    <property type="evidence" value="ECO:0007669"/>
    <property type="project" value="InterPro"/>
</dbReference>
<dbReference type="EMBL" id="PKMF04000327">
    <property type="protein sequence ID" value="KAK7837543.1"/>
    <property type="molecule type" value="Genomic_DNA"/>
</dbReference>
<dbReference type="InterPro" id="IPR038538">
    <property type="entry name" value="MTERF_sf"/>
</dbReference>
<dbReference type="AlphaFoldDB" id="A0AAW0KDV4"/>
<evidence type="ECO:0000256" key="3">
    <source>
        <dbReference type="ARBA" id="ARBA00022946"/>
    </source>
</evidence>
<dbReference type="FunFam" id="1.25.70.10:FF:000001">
    <property type="entry name" value="Mitochondrial transcription termination factor-like"/>
    <property type="match status" value="2"/>
</dbReference>
<keyword evidence="2" id="KW-0806">Transcription termination</keyword>
<dbReference type="Proteomes" id="UP000237347">
    <property type="component" value="Unassembled WGS sequence"/>
</dbReference>
<evidence type="ECO:0000256" key="1">
    <source>
        <dbReference type="ARBA" id="ARBA00007692"/>
    </source>
</evidence>
<organism evidence="4 5">
    <name type="scientific">Quercus suber</name>
    <name type="common">Cork oak</name>
    <dbReference type="NCBI Taxonomy" id="58331"/>
    <lineage>
        <taxon>Eukaryota</taxon>
        <taxon>Viridiplantae</taxon>
        <taxon>Streptophyta</taxon>
        <taxon>Embryophyta</taxon>
        <taxon>Tracheophyta</taxon>
        <taxon>Spermatophyta</taxon>
        <taxon>Magnoliopsida</taxon>
        <taxon>eudicotyledons</taxon>
        <taxon>Gunneridae</taxon>
        <taxon>Pentapetalae</taxon>
        <taxon>rosids</taxon>
        <taxon>fabids</taxon>
        <taxon>Fagales</taxon>
        <taxon>Fagaceae</taxon>
        <taxon>Quercus</taxon>
    </lineage>
</organism>
<evidence type="ECO:0000313" key="4">
    <source>
        <dbReference type="EMBL" id="KAK7837543.1"/>
    </source>
</evidence>
<proteinExistence type="inferred from homology"/>
<dbReference type="InterPro" id="IPR003690">
    <property type="entry name" value="MTERF"/>
</dbReference>
<dbReference type="GO" id="GO:0006353">
    <property type="term" value="P:DNA-templated transcription termination"/>
    <property type="evidence" value="ECO:0007669"/>
    <property type="project" value="UniProtKB-KW"/>
</dbReference>
<name>A0AAW0KDV4_QUESU</name>
<sequence length="776" mass="89349">MAANLPFRNLLSLMQNRFLTTSAAKNSSTSQLLSSSFTVNYLMNSCGLPFESAFSTSQKLKLEENNLQRPQAVLAFLKSHGFDNTHIAELIKKRPKILQSKVEDNLKPKIEFLTQNGLVGKLLADLIVLNPVILKRGLSSYIKPSFQFLNTYLDNNENVMAAVKRSSWLLTYDLTGILQPNIDFLIREGVPLHSISKIILTQPRTIMRKVNRLEDAVQTLKKLGLEPTSPLFMHAFRVLVSMKESTWSRKMEVLKSLGWPEEDIWLAFKSNPLFLACSEEKMRSAMDFYLNTMEMDVETIIRYPRFLMYALDKRLRPRYNVLKVLKSKNLLKEGKNYAWLLTLNENTFYKNYVVKHSDSIPGLMELYRGITMAENKDTKNSSTSQLLSSSFTVNYLMNSCGLPFESALSTSQKLKLEENNLQRPQAVLAFLKSHGFDNTHIAELIKKRPKILQSKVEDNLKPKIEFLTQNGLVGKLLADLIVLNPVILKRGLSSHIKPSFQFLNTYLDNNENVMAAVKRSSWLLTYDLTGILQPNIDFLIREGVPLHSISKIILTQPRAIMRKVNRLEDAVQTLKKLGLEPTSPLFMHAFRVLVSMKESTWSRKMEVLKSLGWSEEDIWLAFKSNPLFLACSEEKMRSAMDFYLNTMEMDVETIIRYPRFLMYALDKRLRPRYNVLKVLKSKNLLKEGKNYAWLLTLNENTFYKNYVVKHSDSIPGLMELYRGITMAENKEGKNYAWLLTLNENTFYKNYVVKHSDSIPGLMELYRGITMAENKDS</sequence>
<keyword evidence="2" id="KW-0805">Transcription regulation</keyword>
<reference evidence="4 5" key="1">
    <citation type="journal article" date="2018" name="Sci. Data">
        <title>The draft genome sequence of cork oak.</title>
        <authorList>
            <person name="Ramos A.M."/>
            <person name="Usie A."/>
            <person name="Barbosa P."/>
            <person name="Barros P.M."/>
            <person name="Capote T."/>
            <person name="Chaves I."/>
            <person name="Simoes F."/>
            <person name="Abreu I."/>
            <person name="Carrasquinho I."/>
            <person name="Faro C."/>
            <person name="Guimaraes J.B."/>
            <person name="Mendonca D."/>
            <person name="Nobrega F."/>
            <person name="Rodrigues L."/>
            <person name="Saibo N.J.M."/>
            <person name="Varela M.C."/>
            <person name="Egas C."/>
            <person name="Matos J."/>
            <person name="Miguel C.M."/>
            <person name="Oliveira M.M."/>
            <person name="Ricardo C.P."/>
            <person name="Goncalves S."/>
        </authorList>
    </citation>
    <scope>NUCLEOTIDE SEQUENCE [LARGE SCALE GENOMIC DNA]</scope>
    <source>
        <strain evidence="5">cv. HL8</strain>
    </source>
</reference>
<evidence type="ECO:0000256" key="2">
    <source>
        <dbReference type="ARBA" id="ARBA00022472"/>
    </source>
</evidence>
<dbReference type="Pfam" id="PF02536">
    <property type="entry name" value="mTERF"/>
    <property type="match status" value="2"/>
</dbReference>
<evidence type="ECO:0000313" key="5">
    <source>
        <dbReference type="Proteomes" id="UP000237347"/>
    </source>
</evidence>
<dbReference type="Gene3D" id="1.25.70.10">
    <property type="entry name" value="Transcription termination factor 3, mitochondrial"/>
    <property type="match status" value="2"/>
</dbReference>
<keyword evidence="5" id="KW-1185">Reference proteome</keyword>
<accession>A0AAW0KDV4</accession>
<dbReference type="SMART" id="SM00733">
    <property type="entry name" value="Mterf"/>
    <property type="match status" value="14"/>
</dbReference>
<gene>
    <name evidence="4" type="primary">MTERF4_2</name>
    <name evidence="4" type="ORF">CFP56_021157</name>
</gene>
<keyword evidence="2" id="KW-0804">Transcription</keyword>
<dbReference type="PANTHER" id="PTHR13068:SF31">
    <property type="entry name" value="TRANSCRIPTION TERMINATION FACTOR MTERF2, CHLOROPLASTIC-LIKE"/>
    <property type="match status" value="1"/>
</dbReference>
<keyword evidence="3" id="KW-0809">Transit peptide</keyword>
<comment type="caution">
    <text evidence="4">The sequence shown here is derived from an EMBL/GenBank/DDBJ whole genome shotgun (WGS) entry which is preliminary data.</text>
</comment>